<sequence>MKNAELLQKKSDKTEKAEIRKEKKSLYEIFTEYKTVIYSSVFFAAGLLCGALLYKNCRTDALDEIIKTAAGNDFLNLFINNLGFYFLVFALTVLLGICLVGFPIINAVPLIIGVQAGLEIAYYYLNFGFKGFGYCILMIAPFVSSFLTVIVYTVSLSSELSRKIYDLTIGKKDTAEKIEYKKYMKKYLLYAIMIVIVALVNSGITAALSGIITIG</sequence>
<dbReference type="Proteomes" id="UP000823877">
    <property type="component" value="Unassembled WGS sequence"/>
</dbReference>
<feature type="transmembrane region" description="Helical" evidence="1">
    <location>
        <begin position="35"/>
        <end position="54"/>
    </location>
</feature>
<protein>
    <submittedName>
        <fullName evidence="2">Stage II sporulation protein M</fullName>
    </submittedName>
</protein>
<evidence type="ECO:0000313" key="3">
    <source>
        <dbReference type="Proteomes" id="UP000823877"/>
    </source>
</evidence>
<name>A0A9D2MJQ1_9FIRM</name>
<feature type="transmembrane region" description="Helical" evidence="1">
    <location>
        <begin position="187"/>
        <end position="212"/>
    </location>
</feature>
<reference evidence="2" key="1">
    <citation type="journal article" date="2021" name="PeerJ">
        <title>Extensive microbial diversity within the chicken gut microbiome revealed by metagenomics and culture.</title>
        <authorList>
            <person name="Gilroy R."/>
            <person name="Ravi A."/>
            <person name="Getino M."/>
            <person name="Pursley I."/>
            <person name="Horton D.L."/>
            <person name="Alikhan N.F."/>
            <person name="Baker D."/>
            <person name="Gharbi K."/>
            <person name="Hall N."/>
            <person name="Watson M."/>
            <person name="Adriaenssens E.M."/>
            <person name="Foster-Nyarko E."/>
            <person name="Jarju S."/>
            <person name="Secka A."/>
            <person name="Antonio M."/>
            <person name="Oren A."/>
            <person name="Chaudhuri R.R."/>
            <person name="La Ragione R."/>
            <person name="Hildebrand F."/>
            <person name="Pallen M.J."/>
        </authorList>
    </citation>
    <scope>NUCLEOTIDE SEQUENCE</scope>
    <source>
        <strain evidence="2">CHK188-16595</strain>
    </source>
</reference>
<keyword evidence="1" id="KW-1133">Transmembrane helix</keyword>
<feature type="transmembrane region" description="Helical" evidence="1">
    <location>
        <begin position="82"/>
        <end position="100"/>
    </location>
</feature>
<reference evidence="2" key="2">
    <citation type="submission" date="2021-04" db="EMBL/GenBank/DDBJ databases">
        <authorList>
            <person name="Gilroy R."/>
        </authorList>
    </citation>
    <scope>NUCLEOTIDE SEQUENCE</scope>
    <source>
        <strain evidence="2">CHK188-16595</strain>
    </source>
</reference>
<feature type="transmembrane region" description="Helical" evidence="1">
    <location>
        <begin position="107"/>
        <end position="125"/>
    </location>
</feature>
<proteinExistence type="predicted"/>
<keyword evidence="1" id="KW-0472">Membrane</keyword>
<accession>A0A9D2MJQ1</accession>
<evidence type="ECO:0000313" key="2">
    <source>
        <dbReference type="EMBL" id="HJB75338.1"/>
    </source>
</evidence>
<feature type="transmembrane region" description="Helical" evidence="1">
    <location>
        <begin position="131"/>
        <end position="154"/>
    </location>
</feature>
<keyword evidence="1" id="KW-0812">Transmembrane</keyword>
<gene>
    <name evidence="2" type="ORF">IAA37_06650</name>
</gene>
<dbReference type="AlphaFoldDB" id="A0A9D2MJQ1"/>
<organism evidence="2 3">
    <name type="scientific">Candidatus Eubacterium faecale</name>
    <dbReference type="NCBI Taxonomy" id="2838568"/>
    <lineage>
        <taxon>Bacteria</taxon>
        <taxon>Bacillati</taxon>
        <taxon>Bacillota</taxon>
        <taxon>Clostridia</taxon>
        <taxon>Eubacteriales</taxon>
        <taxon>Eubacteriaceae</taxon>
        <taxon>Eubacterium</taxon>
    </lineage>
</organism>
<evidence type="ECO:0000256" key="1">
    <source>
        <dbReference type="SAM" id="Phobius"/>
    </source>
</evidence>
<comment type="caution">
    <text evidence="2">The sequence shown here is derived from an EMBL/GenBank/DDBJ whole genome shotgun (WGS) entry which is preliminary data.</text>
</comment>
<dbReference type="EMBL" id="DWXN01000012">
    <property type="protein sequence ID" value="HJB75338.1"/>
    <property type="molecule type" value="Genomic_DNA"/>
</dbReference>